<gene>
    <name evidence="1" type="ORF">UFOVP1192_6</name>
</gene>
<organism evidence="1">
    <name type="scientific">uncultured Caudovirales phage</name>
    <dbReference type="NCBI Taxonomy" id="2100421"/>
    <lineage>
        <taxon>Viruses</taxon>
        <taxon>Duplodnaviria</taxon>
        <taxon>Heunggongvirae</taxon>
        <taxon>Uroviricota</taxon>
        <taxon>Caudoviricetes</taxon>
        <taxon>Peduoviridae</taxon>
        <taxon>Maltschvirus</taxon>
        <taxon>Maltschvirus maltsch</taxon>
    </lineage>
</organism>
<dbReference type="SUPFAM" id="SSF51161">
    <property type="entry name" value="Trimeric LpxA-like enzymes"/>
    <property type="match status" value="1"/>
</dbReference>
<evidence type="ECO:0000313" key="1">
    <source>
        <dbReference type="EMBL" id="CAB4189622.1"/>
    </source>
</evidence>
<dbReference type="InterPro" id="IPR011004">
    <property type="entry name" value="Trimer_LpxA-like_sf"/>
</dbReference>
<dbReference type="EMBL" id="LR797151">
    <property type="protein sequence ID" value="CAB4189622.1"/>
    <property type="molecule type" value="Genomic_DNA"/>
</dbReference>
<proteinExistence type="predicted"/>
<reference evidence="1" key="1">
    <citation type="submission" date="2020-05" db="EMBL/GenBank/DDBJ databases">
        <authorList>
            <person name="Chiriac C."/>
            <person name="Salcher M."/>
            <person name="Ghai R."/>
            <person name="Kavagutti S V."/>
        </authorList>
    </citation>
    <scope>NUCLEOTIDE SEQUENCE</scope>
</reference>
<sequence length="546" mass="55906">MSNTNIVFPANASVGDTYTYGTAIYKLTSTGWILNIAQSALPQFISGVNILDNSITNASISSTAAIHPSKILASAFTAITCTDLTGTGLLSFLNATVSNTLTASNTLAANVVTLNTLTVNTSAIITAPIINSGATINGGATINNTAVINNGATINGGLTLNGTSTVNNAITFNGVVTVQSQIENTGASHFKLPVGTTGQRPVTLAAGQIRYNSTLSYPEWYSPTTSVWLPFSFNSANVDSTIGALFVAGRSAATTYTKQQINMNSNGILSREEDTLLGVAKYGMMGVSFGTGQNIIGWGATTTNYNYSYIYTNLGVVGVTSTQVGTARRNGAGVPFGGDQGIIGYGYTSTYTGIILNKISNVGVVASDISAPTGSGRYNLCGLGYGNGLGMFAFGLQLNPTSTINMVAYDGTVASQTTAAGVPRSQASGSSYGGDKGIIAYGSGSDSNLSIGGGDVYFIIESLISNTGTFATDRYFPDLQKKNAAAASYSGDKNATYGGTTNASTAVYTNTLVLRSNTAVVTESRNTGGSVVAGNTAFTSNFAASS</sequence>
<accession>A0A6J5R0N2</accession>
<name>A0A6J5R0N2_9CAUD</name>
<protein>
    <submittedName>
        <fullName evidence="1">Uncharacterized protein</fullName>
    </submittedName>
</protein>